<keyword evidence="9 14" id="KW-0560">Oxidoreductase</keyword>
<dbReference type="InterPro" id="IPR036396">
    <property type="entry name" value="Cyt_P450_sf"/>
</dbReference>
<protein>
    <submittedName>
        <fullName evidence="15">Cytochrome P450</fullName>
    </submittedName>
</protein>
<dbReference type="FunFam" id="1.10.630.10:FF:000042">
    <property type="entry name" value="Cytochrome P450"/>
    <property type="match status" value="1"/>
</dbReference>
<evidence type="ECO:0000256" key="10">
    <source>
        <dbReference type="ARBA" id="ARBA00023004"/>
    </source>
</evidence>
<evidence type="ECO:0000256" key="6">
    <source>
        <dbReference type="ARBA" id="ARBA00022723"/>
    </source>
</evidence>
<evidence type="ECO:0000256" key="3">
    <source>
        <dbReference type="ARBA" id="ARBA00004406"/>
    </source>
</evidence>
<keyword evidence="7" id="KW-0256">Endoplasmic reticulum</keyword>
<evidence type="ECO:0000256" key="5">
    <source>
        <dbReference type="ARBA" id="ARBA00022617"/>
    </source>
</evidence>
<dbReference type="GO" id="GO:0016705">
    <property type="term" value="F:oxidoreductase activity, acting on paired donors, with incorporation or reduction of molecular oxygen"/>
    <property type="evidence" value="ECO:0007669"/>
    <property type="project" value="InterPro"/>
</dbReference>
<reference evidence="15" key="1">
    <citation type="submission" date="2016-08" db="EMBL/GenBank/DDBJ databases">
        <title>Identification and functional analysis of cytochrome P450 genes from the aquatic midge Chironomus tentans (Diptera: Chironomidae).</title>
        <authorList>
            <person name="Tang G."/>
            <person name="Li D."/>
            <person name="He Y."/>
            <person name="Zhu Y.-C."/>
            <person name="Zhang X."/>
            <person name="Yao J."/>
            <person name="Zhu K."/>
        </authorList>
    </citation>
    <scope>NUCLEOTIDE SEQUENCE</scope>
</reference>
<dbReference type="InterPro" id="IPR001128">
    <property type="entry name" value="Cyt_P450"/>
</dbReference>
<dbReference type="InterPro" id="IPR017972">
    <property type="entry name" value="Cyt_P450_CS"/>
</dbReference>
<proteinExistence type="evidence at transcript level"/>
<evidence type="ECO:0000256" key="4">
    <source>
        <dbReference type="ARBA" id="ARBA00010617"/>
    </source>
</evidence>
<evidence type="ECO:0000256" key="14">
    <source>
        <dbReference type="RuleBase" id="RU000461"/>
    </source>
</evidence>
<evidence type="ECO:0000256" key="2">
    <source>
        <dbReference type="ARBA" id="ARBA00004174"/>
    </source>
</evidence>
<comment type="cofactor">
    <cofactor evidence="1 13">
        <name>heme</name>
        <dbReference type="ChEBI" id="CHEBI:30413"/>
    </cofactor>
</comment>
<keyword evidence="11 14" id="KW-0503">Monooxygenase</keyword>
<comment type="subcellular location">
    <subcellularLocation>
        <location evidence="3">Endoplasmic reticulum membrane</location>
        <topology evidence="3">Peripheral membrane protein</topology>
    </subcellularLocation>
    <subcellularLocation>
        <location evidence="2">Microsome membrane</location>
        <topology evidence="2">Peripheral membrane protein</topology>
    </subcellularLocation>
</comment>
<dbReference type="PRINTS" id="PR00385">
    <property type="entry name" value="P450"/>
</dbReference>
<dbReference type="PANTHER" id="PTHR24292:SF100">
    <property type="entry name" value="CYTOCHROME P450 6A16, ISOFORM B-RELATED"/>
    <property type="match status" value="1"/>
</dbReference>
<gene>
    <name evidence="15" type="primary">CYP6EY1</name>
</gene>
<dbReference type="EMBL" id="KX688005">
    <property type="protein sequence ID" value="ARO50437.1"/>
    <property type="molecule type" value="mRNA"/>
</dbReference>
<dbReference type="Gene3D" id="1.10.630.10">
    <property type="entry name" value="Cytochrome P450"/>
    <property type="match status" value="1"/>
</dbReference>
<dbReference type="SUPFAM" id="SSF48264">
    <property type="entry name" value="Cytochrome P450"/>
    <property type="match status" value="1"/>
</dbReference>
<dbReference type="PRINTS" id="PR00463">
    <property type="entry name" value="EP450I"/>
</dbReference>
<evidence type="ECO:0000256" key="12">
    <source>
        <dbReference type="ARBA" id="ARBA00023136"/>
    </source>
</evidence>
<keyword evidence="8" id="KW-0492">Microsome</keyword>
<sequence length="502" mass="58234">MASSFLIICATLVFLFIFTYFKKKYEYFKDRGIPNPTPYWPLGNFWKVGLTVHFIHRVNEIYNRFKNSGKLCGFYVFTTPVYVVTDIDLIKNILVKDFESFHDRGLYYNENSDPLSAHIFSVAGEQWKTLRQKMTTTFSSGKIKGMMPTLSKISNELIEVVGEAADNKTHVNYRDLASRFMCEIIGEVAFGLKCNALRDPNCEMMLLSDFLSFKDMTQRLSYFFANSCQDLCRTLNIQITPKRIQDFFLRVVDEAVEYREKNKIRRNDYFDMLLQLKNVGKLEGDVTNHGKISYTDLTAACFVFFVAGFETSSTALSYALYELAINQELQDRTRDEIEKVIQEYDGEMSYEAIMNMEFADRVINESLRKYTPGNILMRRCTKDYKVPGTDLTIERGKYVFLPIHAIHNDPQYFPEPEKFDPDRFAPEAVKERNPFTFLPFGEGPRICMGLRFGQIQTRLGLASILRNHRVLLSEKTIHPIGLDPKDVTMMPRGGIWLKTERI</sequence>
<dbReference type="GO" id="GO:0004497">
    <property type="term" value="F:monooxygenase activity"/>
    <property type="evidence" value="ECO:0007669"/>
    <property type="project" value="UniProtKB-KW"/>
</dbReference>
<dbReference type="CDD" id="cd11056">
    <property type="entry name" value="CYP6-like"/>
    <property type="match status" value="1"/>
</dbReference>
<keyword evidence="12" id="KW-0472">Membrane</keyword>
<keyword evidence="6 13" id="KW-0479">Metal-binding</keyword>
<accession>A0A1W6R7S8</accession>
<organism evidence="15">
    <name type="scientific">Chironomus tentans</name>
    <name type="common">Midge</name>
    <name type="synonym">Camptochironomus tentans</name>
    <dbReference type="NCBI Taxonomy" id="7153"/>
    <lineage>
        <taxon>Eukaryota</taxon>
        <taxon>Metazoa</taxon>
        <taxon>Ecdysozoa</taxon>
        <taxon>Arthropoda</taxon>
        <taxon>Hexapoda</taxon>
        <taxon>Insecta</taxon>
        <taxon>Pterygota</taxon>
        <taxon>Neoptera</taxon>
        <taxon>Endopterygota</taxon>
        <taxon>Diptera</taxon>
        <taxon>Nematocera</taxon>
        <taxon>Chironomoidea</taxon>
        <taxon>Chironomidae</taxon>
        <taxon>Chironominae</taxon>
        <taxon>Chironomus</taxon>
    </lineage>
</organism>
<dbReference type="InterPro" id="IPR002401">
    <property type="entry name" value="Cyt_P450_E_grp-I"/>
</dbReference>
<evidence type="ECO:0000256" key="13">
    <source>
        <dbReference type="PIRSR" id="PIRSR602401-1"/>
    </source>
</evidence>
<dbReference type="GO" id="GO:0020037">
    <property type="term" value="F:heme binding"/>
    <property type="evidence" value="ECO:0007669"/>
    <property type="project" value="InterPro"/>
</dbReference>
<evidence type="ECO:0000313" key="15">
    <source>
        <dbReference type="EMBL" id="ARO50437.1"/>
    </source>
</evidence>
<name>A0A1W6R7S8_CHITE</name>
<evidence type="ECO:0000256" key="9">
    <source>
        <dbReference type="ARBA" id="ARBA00023002"/>
    </source>
</evidence>
<keyword evidence="5 13" id="KW-0349">Heme</keyword>
<evidence type="ECO:0000256" key="11">
    <source>
        <dbReference type="ARBA" id="ARBA00023033"/>
    </source>
</evidence>
<dbReference type="AlphaFoldDB" id="A0A1W6R7S8"/>
<comment type="similarity">
    <text evidence="4 14">Belongs to the cytochrome P450 family.</text>
</comment>
<dbReference type="Pfam" id="PF00067">
    <property type="entry name" value="p450"/>
    <property type="match status" value="1"/>
</dbReference>
<feature type="binding site" description="axial binding residue" evidence="13">
    <location>
        <position position="447"/>
    </location>
    <ligand>
        <name>heme</name>
        <dbReference type="ChEBI" id="CHEBI:30413"/>
    </ligand>
    <ligandPart>
        <name>Fe</name>
        <dbReference type="ChEBI" id="CHEBI:18248"/>
    </ligandPart>
</feature>
<evidence type="ECO:0000256" key="8">
    <source>
        <dbReference type="ARBA" id="ARBA00022848"/>
    </source>
</evidence>
<dbReference type="PANTHER" id="PTHR24292">
    <property type="entry name" value="CYTOCHROME P450"/>
    <property type="match status" value="1"/>
</dbReference>
<dbReference type="PROSITE" id="PS00086">
    <property type="entry name" value="CYTOCHROME_P450"/>
    <property type="match status" value="1"/>
</dbReference>
<dbReference type="GO" id="GO:0005789">
    <property type="term" value="C:endoplasmic reticulum membrane"/>
    <property type="evidence" value="ECO:0007669"/>
    <property type="project" value="UniProtKB-SubCell"/>
</dbReference>
<keyword evidence="10 13" id="KW-0408">Iron</keyword>
<dbReference type="InterPro" id="IPR050476">
    <property type="entry name" value="Insect_CytP450_Detox"/>
</dbReference>
<evidence type="ECO:0000256" key="7">
    <source>
        <dbReference type="ARBA" id="ARBA00022824"/>
    </source>
</evidence>
<evidence type="ECO:0000256" key="1">
    <source>
        <dbReference type="ARBA" id="ARBA00001971"/>
    </source>
</evidence>
<dbReference type="GO" id="GO:0005506">
    <property type="term" value="F:iron ion binding"/>
    <property type="evidence" value="ECO:0007669"/>
    <property type="project" value="InterPro"/>
</dbReference>